<gene>
    <name evidence="1" type="ORF">GCM10010170_100360</name>
</gene>
<reference evidence="2" key="1">
    <citation type="journal article" date="2019" name="Int. J. Syst. Evol. Microbiol.">
        <title>The Global Catalogue of Microorganisms (GCM) 10K type strain sequencing project: providing services to taxonomists for standard genome sequencing and annotation.</title>
        <authorList>
            <consortium name="The Broad Institute Genomics Platform"/>
            <consortium name="The Broad Institute Genome Sequencing Center for Infectious Disease"/>
            <person name="Wu L."/>
            <person name="Ma J."/>
        </authorList>
    </citation>
    <scope>NUCLEOTIDE SEQUENCE [LARGE SCALE GENOMIC DNA]</scope>
    <source>
        <strain evidence="2">JCM 3272</strain>
    </source>
</reference>
<proteinExistence type="predicted"/>
<dbReference type="EMBL" id="BAAARV010000116">
    <property type="protein sequence ID" value="GAA2388981.1"/>
    <property type="molecule type" value="Genomic_DNA"/>
</dbReference>
<evidence type="ECO:0000313" key="1">
    <source>
        <dbReference type="EMBL" id="GAA2388981.1"/>
    </source>
</evidence>
<keyword evidence="2" id="KW-1185">Reference proteome</keyword>
<comment type="caution">
    <text evidence="1">The sequence shown here is derived from an EMBL/GenBank/DDBJ whole genome shotgun (WGS) entry which is preliminary data.</text>
</comment>
<sequence length="172" mass="18909">MGASGWGYYTDYQPDLQRAFEALQARVLADGEYWWAVEDKNASNCPNRPRTLAELFADQHVQQSGTHSILDMNRVLPIGEPPKYGWAGDLEEIFRSGGGREAIARLGQPEFGTIAPVTPAEAVELVGTDKLAREHVNALDNMRYHVGFGRCAVLHDATGAPTEIYFWGASGD</sequence>
<accession>A0ABP5UWV4</accession>
<dbReference type="Proteomes" id="UP001501444">
    <property type="component" value="Unassembled WGS sequence"/>
</dbReference>
<protein>
    <submittedName>
        <fullName evidence="1">Uncharacterized protein</fullName>
    </submittedName>
</protein>
<evidence type="ECO:0000313" key="2">
    <source>
        <dbReference type="Proteomes" id="UP001501444"/>
    </source>
</evidence>
<name>A0ABP5UWV4_9ACTN</name>
<organism evidence="1 2">
    <name type="scientific">Dactylosporangium salmoneum</name>
    <dbReference type="NCBI Taxonomy" id="53361"/>
    <lineage>
        <taxon>Bacteria</taxon>
        <taxon>Bacillati</taxon>
        <taxon>Actinomycetota</taxon>
        <taxon>Actinomycetes</taxon>
        <taxon>Micromonosporales</taxon>
        <taxon>Micromonosporaceae</taxon>
        <taxon>Dactylosporangium</taxon>
    </lineage>
</organism>
<dbReference type="RefSeq" id="WP_344619839.1">
    <property type="nucleotide sequence ID" value="NZ_BAAARV010000116.1"/>
</dbReference>